<dbReference type="PROSITE" id="PS50011">
    <property type="entry name" value="PROTEIN_KINASE_DOM"/>
    <property type="match status" value="1"/>
</dbReference>
<comment type="similarity">
    <text evidence="5">Belongs to the protein kinase superfamily. Ser/Thr protein kinase family. GCN2 subfamily.</text>
</comment>
<dbReference type="STRING" id="5762.D2W0S4"/>
<evidence type="ECO:0000313" key="7">
    <source>
        <dbReference type="EMBL" id="EFC37342.1"/>
    </source>
</evidence>
<evidence type="ECO:0000256" key="1">
    <source>
        <dbReference type="ARBA" id="ARBA00022679"/>
    </source>
</evidence>
<dbReference type="InterPro" id="IPR011009">
    <property type="entry name" value="Kinase-like_dom_sf"/>
</dbReference>
<dbReference type="KEGG" id="ngr:NAEGRDRAFT_53795"/>
<feature type="domain" description="Protein kinase" evidence="6">
    <location>
        <begin position="44"/>
        <end position="345"/>
    </location>
</feature>
<gene>
    <name evidence="7" type="ORF">NAEGRDRAFT_53795</name>
</gene>
<keyword evidence="2" id="KW-0547">Nucleotide-binding</keyword>
<dbReference type="Pfam" id="PF00069">
    <property type="entry name" value="Pkinase"/>
    <property type="match status" value="1"/>
</dbReference>
<dbReference type="CDD" id="cd00180">
    <property type="entry name" value="PKc"/>
    <property type="match status" value="1"/>
</dbReference>
<dbReference type="GO" id="GO:0005634">
    <property type="term" value="C:nucleus"/>
    <property type="evidence" value="ECO:0007669"/>
    <property type="project" value="TreeGrafter"/>
</dbReference>
<dbReference type="AlphaFoldDB" id="D2W0S4"/>
<dbReference type="SMART" id="SM00220">
    <property type="entry name" value="S_TKc"/>
    <property type="match status" value="1"/>
</dbReference>
<dbReference type="InParanoid" id="D2W0S4"/>
<keyword evidence="1" id="KW-0808">Transferase</keyword>
<organism evidence="8">
    <name type="scientific">Naegleria gruberi</name>
    <name type="common">Amoeba</name>
    <dbReference type="NCBI Taxonomy" id="5762"/>
    <lineage>
        <taxon>Eukaryota</taxon>
        <taxon>Discoba</taxon>
        <taxon>Heterolobosea</taxon>
        <taxon>Tetramitia</taxon>
        <taxon>Eutetramitia</taxon>
        <taxon>Vahlkampfiidae</taxon>
        <taxon>Naegleria</taxon>
    </lineage>
</organism>
<dbReference type="eggNOG" id="KOG0032">
    <property type="taxonomic scope" value="Eukaryota"/>
</dbReference>
<keyword evidence="8" id="KW-1185">Reference proteome</keyword>
<dbReference type="Pfam" id="PF13475">
    <property type="entry name" value="DUF4116"/>
    <property type="match status" value="7"/>
</dbReference>
<dbReference type="PROSITE" id="PS00108">
    <property type="entry name" value="PROTEIN_KINASE_ST"/>
    <property type="match status" value="1"/>
</dbReference>
<evidence type="ECO:0000259" key="6">
    <source>
        <dbReference type="PROSITE" id="PS50011"/>
    </source>
</evidence>
<dbReference type="EMBL" id="GG738919">
    <property type="protein sequence ID" value="EFC37342.1"/>
    <property type="molecule type" value="Genomic_DNA"/>
</dbReference>
<dbReference type="Proteomes" id="UP000006671">
    <property type="component" value="Unassembled WGS sequence"/>
</dbReference>
<reference evidence="7 8" key="1">
    <citation type="journal article" date="2010" name="Cell">
        <title>The genome of Naegleria gruberi illuminates early eukaryotic versatility.</title>
        <authorList>
            <person name="Fritz-Laylin L.K."/>
            <person name="Prochnik S.E."/>
            <person name="Ginger M.L."/>
            <person name="Dacks J.B."/>
            <person name="Carpenter M.L."/>
            <person name="Field M.C."/>
            <person name="Kuo A."/>
            <person name="Paredez A."/>
            <person name="Chapman J."/>
            <person name="Pham J."/>
            <person name="Shu S."/>
            <person name="Neupane R."/>
            <person name="Cipriano M."/>
            <person name="Mancuso J."/>
            <person name="Tu H."/>
            <person name="Salamov A."/>
            <person name="Lindquist E."/>
            <person name="Shapiro H."/>
            <person name="Lucas S."/>
            <person name="Grigoriev I.V."/>
            <person name="Cande W.Z."/>
            <person name="Fulton C."/>
            <person name="Rokhsar D.S."/>
            <person name="Dawson S.C."/>
        </authorList>
    </citation>
    <scope>NUCLEOTIDE SEQUENCE [LARGE SCALE GENOMIC DNA]</scope>
    <source>
        <strain evidence="7 8">NEG-M</strain>
    </source>
</reference>
<dbReference type="VEuPathDB" id="AmoebaDB:NAEGRDRAFT_53795"/>
<evidence type="ECO:0000256" key="2">
    <source>
        <dbReference type="ARBA" id="ARBA00022741"/>
    </source>
</evidence>
<accession>D2W0S4</accession>
<evidence type="ECO:0000313" key="8">
    <source>
        <dbReference type="Proteomes" id="UP000006671"/>
    </source>
</evidence>
<dbReference type="GeneID" id="8857283"/>
<protein>
    <submittedName>
        <fullName evidence="7">Predicted protein</fullName>
    </submittedName>
</protein>
<dbReference type="InterPro" id="IPR000719">
    <property type="entry name" value="Prot_kinase_dom"/>
</dbReference>
<keyword evidence="4" id="KW-0067">ATP-binding</keyword>
<dbReference type="GO" id="GO:0005524">
    <property type="term" value="F:ATP binding"/>
    <property type="evidence" value="ECO:0007669"/>
    <property type="project" value="UniProtKB-KW"/>
</dbReference>
<dbReference type="GO" id="GO:0004672">
    <property type="term" value="F:protein kinase activity"/>
    <property type="evidence" value="ECO:0007669"/>
    <property type="project" value="InterPro"/>
</dbReference>
<dbReference type="InterPro" id="IPR008271">
    <property type="entry name" value="Ser/Thr_kinase_AS"/>
</dbReference>
<evidence type="ECO:0000256" key="5">
    <source>
        <dbReference type="ARBA" id="ARBA00037982"/>
    </source>
</evidence>
<evidence type="ECO:0000256" key="4">
    <source>
        <dbReference type="ARBA" id="ARBA00022840"/>
    </source>
</evidence>
<name>D2W0S4_NAEGR</name>
<dbReference type="GO" id="GO:0005737">
    <property type="term" value="C:cytoplasm"/>
    <property type="evidence" value="ECO:0007669"/>
    <property type="project" value="TreeGrafter"/>
</dbReference>
<dbReference type="PANTHER" id="PTHR11042">
    <property type="entry name" value="EUKARYOTIC TRANSLATION INITIATION FACTOR 2-ALPHA KINASE EIF2-ALPHA KINASE -RELATED"/>
    <property type="match status" value="1"/>
</dbReference>
<keyword evidence="3" id="KW-0418">Kinase</keyword>
<evidence type="ECO:0000256" key="3">
    <source>
        <dbReference type="ARBA" id="ARBA00022777"/>
    </source>
</evidence>
<sequence length="850" mass="97536">MRIQNIQDNLIRFEGEVISGKELFNKITWNIAEQCKFTINDLQLKGVEILKASYHCRVFKCVGIQDDEEYVVKFIKKERKRCYEDDGIEEGDDFDSYDYHMGEIELGETIGNLLDSSVLTFECSVPLDDQVFILVSKYRGITLAEYRHSERKLMLCEVLQILIRLVNALKLIHDKQIIHHDIKPANIFITEIAVSDYSLPALSVVLGDFGAASIHKTNEELDEDEEFNECQRGTTGYFPPENYSCLEGDIWSLGRSFLLLLFPKNSLNSSEMESDYLDEITDTIQEMSIYENSTIRKLIEMGDLEEDLNGWKKFFLILKEMLNIDPNQRPSCSQILTTIFPHASNILQGLVSLANQFEFLDHSFSKNYNIQLLAAVSGVSYELLDKSNRDVTVQSLKYSATYDNAIGYLKNGPFNSDREIVLRAVKLNEKGILHVDESLKSDREFILQAVSQKTSSFQYLDDAWMRDREISLIAVREHGAFFKLLDESLKKDREIVLAATNRDTNAFEYIDDSFKSDREFMVNAIKKHGIALGFVSKELIDRELVLLAVQQNGYALGSVDSAFKFNEDREIVMKAVQQSGDALRYAAPLLRKDREIVKIAICQDGKAIYHVDESLRNDEEIKELAENSRRNLKVSTKFKDTNYCEKPFTLVNTPISANKKDRHIVLLAVEQNGLSLEFSDDIFKRDREIVMKAVQKNGLALEFADETLKKDREIVLTAINENEKAFEYADESLKCDRDFILQAVELCGWVFHFLDKSFITDRDIVKKALLNKDIVWMFELALPESMKNDRDIVMFAVSVNGFVLEYVNESFKKDREIVLLAVKENGNALEFADESLQTDLEIVSACRHLK</sequence>
<dbReference type="Gene3D" id="1.10.510.10">
    <property type="entry name" value="Transferase(Phosphotransferase) domain 1"/>
    <property type="match status" value="1"/>
</dbReference>
<dbReference type="InterPro" id="IPR025197">
    <property type="entry name" value="DUF4116"/>
</dbReference>
<dbReference type="RefSeq" id="XP_002670086.1">
    <property type="nucleotide sequence ID" value="XM_002670040.1"/>
</dbReference>
<dbReference type="InterPro" id="IPR050339">
    <property type="entry name" value="CC_SR_Kinase"/>
</dbReference>
<dbReference type="SUPFAM" id="SSF56112">
    <property type="entry name" value="Protein kinase-like (PK-like)"/>
    <property type="match status" value="1"/>
</dbReference>
<proteinExistence type="inferred from homology"/>